<dbReference type="AlphaFoldDB" id="A0A497ETW7"/>
<protein>
    <recommendedName>
        <fullName evidence="3">ArnR1-like winged helix-turn-helix domain-containing protein</fullName>
    </recommendedName>
</protein>
<gene>
    <name evidence="1" type="ORF">DRJ31_01650</name>
</gene>
<reference evidence="1 2" key="1">
    <citation type="submission" date="2018-06" db="EMBL/GenBank/DDBJ databases">
        <title>Extensive metabolic versatility and redundancy in microbially diverse, dynamic hydrothermal sediments.</title>
        <authorList>
            <person name="Dombrowski N."/>
            <person name="Teske A."/>
            <person name="Baker B.J."/>
        </authorList>
    </citation>
    <scope>NUCLEOTIDE SEQUENCE [LARGE SCALE GENOMIC DNA]</scope>
    <source>
        <strain evidence="1">B66_G16</strain>
    </source>
</reference>
<dbReference type="EMBL" id="QMQV01000007">
    <property type="protein sequence ID" value="RLE50381.1"/>
    <property type="molecule type" value="Genomic_DNA"/>
</dbReference>
<sequence>MPSEMKLTFMQKCIIKYLGQRIPKREEADKNPIPKGEVMEFTMKEMAKAKDTGIKGSAAGTARWPVMFESALKDLVKAGLVKEMKGFLSSKLTLTESGFQTYDQLIKEEQKQ</sequence>
<evidence type="ECO:0008006" key="3">
    <source>
        <dbReference type="Google" id="ProtNLM"/>
    </source>
</evidence>
<comment type="caution">
    <text evidence="1">The sequence shown here is derived from an EMBL/GenBank/DDBJ whole genome shotgun (WGS) entry which is preliminary data.</text>
</comment>
<evidence type="ECO:0000313" key="2">
    <source>
        <dbReference type="Proteomes" id="UP000278475"/>
    </source>
</evidence>
<accession>A0A497ETW7</accession>
<proteinExistence type="predicted"/>
<evidence type="ECO:0000313" key="1">
    <source>
        <dbReference type="EMBL" id="RLE50381.1"/>
    </source>
</evidence>
<dbReference type="Proteomes" id="UP000278475">
    <property type="component" value="Unassembled WGS sequence"/>
</dbReference>
<organism evidence="1 2">
    <name type="scientific">Thermoproteota archaeon</name>
    <dbReference type="NCBI Taxonomy" id="2056631"/>
    <lineage>
        <taxon>Archaea</taxon>
        <taxon>Thermoproteota</taxon>
    </lineage>
</organism>
<name>A0A497ETW7_9CREN</name>